<dbReference type="RefSeq" id="WP_013100721.1">
    <property type="nucleotide sequence ID" value="NC_014122.1"/>
</dbReference>
<name>D5VTS3_METIM</name>
<accession>D5VTS3</accession>
<dbReference type="AlphaFoldDB" id="D5VTS3"/>
<evidence type="ECO:0000313" key="3">
    <source>
        <dbReference type="Proteomes" id="UP000002061"/>
    </source>
</evidence>
<feature type="transmembrane region" description="Helical" evidence="1">
    <location>
        <begin position="465"/>
        <end position="483"/>
    </location>
</feature>
<keyword evidence="1" id="KW-0472">Membrane</keyword>
<dbReference type="PANTHER" id="PTHR35902:SF3">
    <property type="entry name" value="NPCBM-ASSOCIATED, NEW3 DOMAIN OF ALPHA-GALACTOSIDASE"/>
    <property type="match status" value="1"/>
</dbReference>
<dbReference type="EMBL" id="CP002009">
    <property type="protein sequence ID" value="ADG13976.1"/>
    <property type="molecule type" value="Genomic_DNA"/>
</dbReference>
<sequence>MKRIFTYFILLILLNLVYATINFVNFDYKNEYLEPGKTYDVWVVVIPDKDINNTIFSISPYGLSKKYIEIIKGEDYEGSLVEGEKGVGHFIIKVKDDAPPYNYKFIVYCNYTINKRYYSENQVFEIPVRGKPLISIDSPTTLKEGYNEIFLEVTNKGTGSAQNIKIVFNGEKNIQILGDNTYIIENLNAGITKLIKLKLYANGDLGTINYKVLYESPYNLLILKSKTESIDSETLNYDNEKIFSESGTLTFKIIPSDLIFISLKNLTYPVGEICNLTLILKNNYKDSYFTVIIDKYYVGDNKKELFIKRGEVKEVPFKIKVDKTGLVNIPIKIYFDKNEINKNLTINIVGKPDLVLSGVNVEGFKHLVITGDLCNIGTGIAKSVLISLVKTENIEPEKPYENYFVGTLNPDDYGSFELHCQINGTVNEIPIKIMYRDENNNLITIYKSIKINKTISPKSESKDNYLVIGVGILFFIGVIYLIYKGIIKKF</sequence>
<reference evidence="2" key="1">
    <citation type="submission" date="2010-04" db="EMBL/GenBank/DDBJ databases">
        <title>Complete sequence of Methanocaldococcus infernus ME.</title>
        <authorList>
            <consortium name="US DOE Joint Genome Institute"/>
            <person name="Lucas S."/>
            <person name="Copeland A."/>
            <person name="Lapidus A."/>
            <person name="Cheng J.-F."/>
            <person name="Bruce D."/>
            <person name="Goodwin L."/>
            <person name="Pitluck S."/>
            <person name="Munk A.C."/>
            <person name="Detter J.C."/>
            <person name="Han C."/>
            <person name="Tapia R."/>
            <person name="Land M."/>
            <person name="Hauser L."/>
            <person name="Kyrpides N."/>
            <person name="Mikhailova N."/>
            <person name="Sieprawska-Lupa M."/>
            <person name="Whitman W.B."/>
            <person name="Woyke T."/>
        </authorList>
    </citation>
    <scope>NUCLEOTIDE SEQUENCE [LARGE SCALE GENOMIC DNA]</scope>
    <source>
        <strain evidence="2">ME</strain>
    </source>
</reference>
<gene>
    <name evidence="2" type="ordered locus">Metin_1326</name>
</gene>
<dbReference type="HOGENOM" id="CLU_540387_0_0_2"/>
<protein>
    <recommendedName>
        <fullName evidence="4">CARDB domain-containing protein</fullName>
    </recommendedName>
</protein>
<keyword evidence="1" id="KW-0812">Transmembrane</keyword>
<dbReference type="Proteomes" id="UP000002061">
    <property type="component" value="Chromosome"/>
</dbReference>
<dbReference type="PANTHER" id="PTHR35902">
    <property type="entry name" value="S-LAYER DOMAIN-LIKE PROTEIN-RELATED"/>
    <property type="match status" value="1"/>
</dbReference>
<organism evidence="2 3">
    <name type="scientific">Methanocaldococcus infernus (strain DSM 11812 / JCM 15783 / ME)</name>
    <dbReference type="NCBI Taxonomy" id="573063"/>
    <lineage>
        <taxon>Archaea</taxon>
        <taxon>Methanobacteriati</taxon>
        <taxon>Methanobacteriota</taxon>
        <taxon>Methanomada group</taxon>
        <taxon>Methanococci</taxon>
        <taxon>Methanococcales</taxon>
        <taxon>Methanocaldococcaceae</taxon>
        <taxon>Methanocaldococcus</taxon>
    </lineage>
</organism>
<dbReference type="eggNOG" id="arCOG04400">
    <property type="taxonomic scope" value="Archaea"/>
</dbReference>
<keyword evidence="3" id="KW-1185">Reference proteome</keyword>
<dbReference type="OrthoDB" id="65070at2157"/>
<dbReference type="STRING" id="573063.Metin_1326"/>
<keyword evidence="1" id="KW-1133">Transmembrane helix</keyword>
<evidence type="ECO:0000313" key="2">
    <source>
        <dbReference type="EMBL" id="ADG13976.1"/>
    </source>
</evidence>
<evidence type="ECO:0000256" key="1">
    <source>
        <dbReference type="SAM" id="Phobius"/>
    </source>
</evidence>
<dbReference type="GeneID" id="9132357"/>
<dbReference type="KEGG" id="mif:Metin_1326"/>
<evidence type="ECO:0008006" key="4">
    <source>
        <dbReference type="Google" id="ProtNLM"/>
    </source>
</evidence>
<proteinExistence type="predicted"/>